<evidence type="ECO:0000313" key="9">
    <source>
        <dbReference type="Proteomes" id="UP000786662"/>
    </source>
</evidence>
<dbReference type="SUPFAM" id="SSF52954">
    <property type="entry name" value="Class II aaRS ABD-related"/>
    <property type="match status" value="1"/>
</dbReference>
<dbReference type="SUPFAM" id="SSF55681">
    <property type="entry name" value="Class II aaRS and biotin synthetases"/>
    <property type="match status" value="1"/>
</dbReference>
<dbReference type="PANTHER" id="PTHR43707">
    <property type="entry name" value="HISTIDYL-TRNA SYNTHETASE"/>
    <property type="match status" value="1"/>
</dbReference>
<evidence type="ECO:0000259" key="7">
    <source>
        <dbReference type="PROSITE" id="PS50862"/>
    </source>
</evidence>
<feature type="binding site" evidence="6">
    <location>
        <begin position="264"/>
        <end position="265"/>
    </location>
    <ligand>
        <name>L-histidine</name>
        <dbReference type="ChEBI" id="CHEBI:57595"/>
    </ligand>
</feature>
<dbReference type="AlphaFoldDB" id="A0A9D6DRT7"/>
<evidence type="ECO:0000313" key="8">
    <source>
        <dbReference type="EMBL" id="MBI2052291.1"/>
    </source>
</evidence>
<comment type="subcellular location">
    <subcellularLocation>
        <location evidence="5">Cytoplasm</location>
    </subcellularLocation>
</comment>
<dbReference type="Pfam" id="PF03129">
    <property type="entry name" value="HGTP_anticodon"/>
    <property type="match status" value="1"/>
</dbReference>
<evidence type="ECO:0000256" key="6">
    <source>
        <dbReference type="PIRSR" id="PIRSR001549-1"/>
    </source>
</evidence>
<comment type="caution">
    <text evidence="8">The sequence shown here is derived from an EMBL/GenBank/DDBJ whole genome shotgun (WGS) entry which is preliminary data.</text>
</comment>
<dbReference type="EMBL" id="JACOYY010000036">
    <property type="protein sequence ID" value="MBI2052291.1"/>
    <property type="molecule type" value="Genomic_DNA"/>
</dbReference>
<keyword evidence="2 5" id="KW-0547">Nucleotide-binding</keyword>
<feature type="binding site" evidence="6">
    <location>
        <position position="260"/>
    </location>
    <ligand>
        <name>L-histidine</name>
        <dbReference type="ChEBI" id="CHEBI:57595"/>
    </ligand>
</feature>
<dbReference type="HAMAP" id="MF_00127">
    <property type="entry name" value="His_tRNA_synth"/>
    <property type="match status" value="1"/>
</dbReference>
<dbReference type="InterPro" id="IPR006195">
    <property type="entry name" value="aa-tRNA-synth_II"/>
</dbReference>
<proteinExistence type="inferred from homology"/>
<feature type="domain" description="Aminoacyl-transfer RNA synthetases class-II family profile" evidence="7">
    <location>
        <begin position="22"/>
        <end position="331"/>
    </location>
</feature>
<dbReference type="Gene3D" id="3.30.930.10">
    <property type="entry name" value="Bira Bifunctional Protein, Domain 2"/>
    <property type="match status" value="1"/>
</dbReference>
<feature type="binding site" evidence="6">
    <location>
        <position position="129"/>
    </location>
    <ligand>
        <name>L-histidine</name>
        <dbReference type="ChEBI" id="CHEBI:57595"/>
    </ligand>
</feature>
<evidence type="ECO:0000256" key="1">
    <source>
        <dbReference type="ARBA" id="ARBA00008226"/>
    </source>
</evidence>
<organism evidence="8 9">
    <name type="scientific">Candidatus Sungiibacteriota bacterium</name>
    <dbReference type="NCBI Taxonomy" id="2750080"/>
    <lineage>
        <taxon>Bacteria</taxon>
        <taxon>Candidatus Sungiibacteriota</taxon>
    </lineage>
</organism>
<dbReference type="GO" id="GO:0005524">
    <property type="term" value="F:ATP binding"/>
    <property type="evidence" value="ECO:0007669"/>
    <property type="project" value="UniProtKB-UniRule"/>
</dbReference>
<comment type="catalytic activity">
    <reaction evidence="4 5">
        <text>tRNA(His) + L-histidine + ATP = L-histidyl-tRNA(His) + AMP + diphosphate + H(+)</text>
        <dbReference type="Rhea" id="RHEA:17313"/>
        <dbReference type="Rhea" id="RHEA-COMP:9665"/>
        <dbReference type="Rhea" id="RHEA-COMP:9689"/>
        <dbReference type="ChEBI" id="CHEBI:15378"/>
        <dbReference type="ChEBI" id="CHEBI:30616"/>
        <dbReference type="ChEBI" id="CHEBI:33019"/>
        <dbReference type="ChEBI" id="CHEBI:57595"/>
        <dbReference type="ChEBI" id="CHEBI:78442"/>
        <dbReference type="ChEBI" id="CHEBI:78527"/>
        <dbReference type="ChEBI" id="CHEBI:456215"/>
        <dbReference type="EC" id="6.1.1.21"/>
    </reaction>
</comment>
<dbReference type="InterPro" id="IPR004154">
    <property type="entry name" value="Anticodon-bd"/>
</dbReference>
<dbReference type="PANTHER" id="PTHR43707:SF1">
    <property type="entry name" value="HISTIDINE--TRNA LIGASE, MITOCHONDRIAL-RELATED"/>
    <property type="match status" value="1"/>
</dbReference>
<feature type="binding site" evidence="6">
    <location>
        <position position="133"/>
    </location>
    <ligand>
        <name>L-histidine</name>
        <dbReference type="ChEBI" id="CHEBI:57595"/>
    </ligand>
</feature>
<dbReference type="PROSITE" id="PS50862">
    <property type="entry name" value="AA_TRNA_LIGASE_II"/>
    <property type="match status" value="1"/>
</dbReference>
<dbReference type="NCBIfam" id="TIGR00442">
    <property type="entry name" value="hisS"/>
    <property type="match status" value="1"/>
</dbReference>
<evidence type="ECO:0000256" key="3">
    <source>
        <dbReference type="ARBA" id="ARBA00023146"/>
    </source>
</evidence>
<dbReference type="CDD" id="cd00773">
    <property type="entry name" value="HisRS-like_core"/>
    <property type="match status" value="1"/>
</dbReference>
<dbReference type="Pfam" id="PF13393">
    <property type="entry name" value="tRNA-synt_His"/>
    <property type="match status" value="1"/>
</dbReference>
<comment type="subunit">
    <text evidence="5">Homodimer.</text>
</comment>
<dbReference type="GO" id="GO:0004821">
    <property type="term" value="F:histidine-tRNA ligase activity"/>
    <property type="evidence" value="ECO:0007669"/>
    <property type="project" value="UniProtKB-UniRule"/>
</dbReference>
<dbReference type="PIRSF" id="PIRSF001549">
    <property type="entry name" value="His-tRNA_synth"/>
    <property type="match status" value="1"/>
</dbReference>
<dbReference type="InterPro" id="IPR004516">
    <property type="entry name" value="HisRS/HisZ"/>
</dbReference>
<dbReference type="GO" id="GO:0006427">
    <property type="term" value="P:histidyl-tRNA aminoacylation"/>
    <property type="evidence" value="ECO:0007669"/>
    <property type="project" value="UniProtKB-UniRule"/>
</dbReference>
<dbReference type="Gene3D" id="3.40.50.800">
    <property type="entry name" value="Anticodon-binding domain"/>
    <property type="match status" value="1"/>
</dbReference>
<gene>
    <name evidence="5" type="primary">hisS</name>
    <name evidence="8" type="ORF">HYT38_01255</name>
</gene>
<feature type="binding site" evidence="6">
    <location>
        <begin position="84"/>
        <end position="86"/>
    </location>
    <ligand>
        <name>L-histidine</name>
        <dbReference type="ChEBI" id="CHEBI:57595"/>
    </ligand>
</feature>
<dbReference type="InterPro" id="IPR045864">
    <property type="entry name" value="aa-tRNA-synth_II/BPL/LPL"/>
</dbReference>
<keyword evidence="5" id="KW-0963">Cytoplasm</keyword>
<dbReference type="InterPro" id="IPR041715">
    <property type="entry name" value="HisRS-like_core"/>
</dbReference>
<evidence type="ECO:0000256" key="2">
    <source>
        <dbReference type="ARBA" id="ARBA00022741"/>
    </source>
</evidence>
<dbReference type="EC" id="6.1.1.21" evidence="5"/>
<dbReference type="GO" id="GO:0005737">
    <property type="term" value="C:cytoplasm"/>
    <property type="evidence" value="ECO:0007669"/>
    <property type="project" value="UniProtKB-SubCell"/>
</dbReference>
<evidence type="ECO:0000256" key="5">
    <source>
        <dbReference type="HAMAP-Rule" id="MF_00127"/>
    </source>
</evidence>
<reference evidence="8" key="1">
    <citation type="submission" date="2020-07" db="EMBL/GenBank/DDBJ databases">
        <title>Huge and variable diversity of episymbiotic CPR bacteria and DPANN archaea in groundwater ecosystems.</title>
        <authorList>
            <person name="He C.Y."/>
            <person name="Keren R."/>
            <person name="Whittaker M."/>
            <person name="Farag I.F."/>
            <person name="Doudna J."/>
            <person name="Cate J.H.D."/>
            <person name="Banfield J.F."/>
        </authorList>
    </citation>
    <scope>NUCLEOTIDE SEQUENCE</scope>
    <source>
        <strain evidence="8">NC_groundwater_191_Ag_S-0.1um_45_8</strain>
    </source>
</reference>
<comment type="similarity">
    <text evidence="1 5">Belongs to the class-II aminoacyl-tRNA synthetase family.</text>
</comment>
<sequence>MAKQLFSTPTGMHDFLPSDQPYWEKIRREIFDMAEFYDFGYVATPILEHQGVFEKSLGVASDVVEKEMFTLKTKGGDDLALRPENTAPVMRAYLEHGWESLPQPVKVFYLGPMFRHENPQAGRFRQFNQFGFEVLGSEDPVIDAELILIATNLLKDFGVKNLICEVNSLGDKVCRVKYRVALKDYFRNNIKKMCPNCQRRFKNNPLRILDCKEERCREVIAKAPQILDFICEDCRSHFKKLLEFLEELEIPYTLNPHLVRGLDYYARTVFEIYAEERHSAQSALISGGRYDGLAELLGGKNVPAAGFAGGMERIINEMKEAKAKVSARSQPRIFLVQLGDLAKKKSLKILEEFRKNNILLAESLGKHSIKTQMKLADKWEVKLTLIFGQKEALDNEIIIRDMTSGMQETIPLTKLIGEVKKRLKS</sequence>
<name>A0A9D6DRT7_9BACT</name>
<dbReference type="InterPro" id="IPR015807">
    <property type="entry name" value="His-tRNA-ligase"/>
</dbReference>
<accession>A0A9D6DRT7</accession>
<keyword evidence="3 5" id="KW-0030">Aminoacyl-tRNA synthetase</keyword>
<keyword evidence="5" id="KW-0067">ATP-binding</keyword>
<evidence type="ECO:0000256" key="4">
    <source>
        <dbReference type="ARBA" id="ARBA00047639"/>
    </source>
</evidence>
<dbReference type="Proteomes" id="UP000786662">
    <property type="component" value="Unassembled WGS sequence"/>
</dbReference>
<keyword evidence="5" id="KW-0648">Protein biosynthesis</keyword>
<feature type="binding site" evidence="6">
    <location>
        <position position="115"/>
    </location>
    <ligand>
        <name>L-histidine</name>
        <dbReference type="ChEBI" id="CHEBI:57595"/>
    </ligand>
</feature>
<protein>
    <recommendedName>
        <fullName evidence="5">Histidine--tRNA ligase</fullName>
        <ecNumber evidence="5">6.1.1.21</ecNumber>
    </recommendedName>
    <alternativeName>
        <fullName evidence="5">Histidyl-tRNA synthetase</fullName>
        <shortName evidence="5">HisRS</shortName>
    </alternativeName>
</protein>
<keyword evidence="5 8" id="KW-0436">Ligase</keyword>
<dbReference type="InterPro" id="IPR036621">
    <property type="entry name" value="Anticodon-bd_dom_sf"/>
</dbReference>